<dbReference type="InterPro" id="IPR050723">
    <property type="entry name" value="CFA/CMAS"/>
</dbReference>
<dbReference type="GO" id="GO:0032259">
    <property type="term" value="P:methylation"/>
    <property type="evidence" value="ECO:0007669"/>
    <property type="project" value="UniProtKB-KW"/>
</dbReference>
<name>E6QRD2_9ZZZZ</name>
<dbReference type="PANTHER" id="PTHR43667">
    <property type="entry name" value="CYCLOPROPANE-FATTY-ACYL-PHOSPHOLIPID SYNTHASE"/>
    <property type="match status" value="1"/>
</dbReference>
<comment type="caution">
    <text evidence="7">The sequence shown here is derived from an EMBL/GenBank/DDBJ whole genome shotgun (WGS) entry which is preliminary data.</text>
</comment>
<evidence type="ECO:0000256" key="1">
    <source>
        <dbReference type="ARBA" id="ARBA00010815"/>
    </source>
</evidence>
<keyword evidence="4" id="KW-0949">S-adenosyl-L-methionine</keyword>
<keyword evidence="5" id="KW-0443">Lipid metabolism</keyword>
<keyword evidence="3 7" id="KW-0808">Transferase</keyword>
<dbReference type="InterPro" id="IPR003333">
    <property type="entry name" value="CMAS"/>
</dbReference>
<dbReference type="Pfam" id="PF25371">
    <property type="entry name" value="DUF7884"/>
    <property type="match status" value="1"/>
</dbReference>
<dbReference type="AlphaFoldDB" id="E6QRD2"/>
<reference evidence="7" key="1">
    <citation type="submission" date="2009-10" db="EMBL/GenBank/DDBJ databases">
        <title>Diversity of trophic interactions inside an arsenic-rich microbial ecosystem.</title>
        <authorList>
            <person name="Bertin P.N."/>
            <person name="Heinrich-Salmeron A."/>
            <person name="Pelletier E."/>
            <person name="Goulhen-Chollet F."/>
            <person name="Arsene-Ploetze F."/>
            <person name="Gallien S."/>
            <person name="Calteau A."/>
            <person name="Vallenet D."/>
            <person name="Casiot C."/>
            <person name="Chane-Woon-Ming B."/>
            <person name="Giloteaux L."/>
            <person name="Barakat M."/>
            <person name="Bonnefoy V."/>
            <person name="Bruneel O."/>
            <person name="Chandler M."/>
            <person name="Cleiss J."/>
            <person name="Duran R."/>
            <person name="Elbaz-Poulichet F."/>
            <person name="Fonknechten N."/>
            <person name="Lauga B."/>
            <person name="Mornico D."/>
            <person name="Ortet P."/>
            <person name="Schaeffer C."/>
            <person name="Siguier P."/>
            <person name="Alexander Thil Smith A."/>
            <person name="Van Dorsselaer A."/>
            <person name="Weissenbach J."/>
            <person name="Medigue C."/>
            <person name="Le Paslier D."/>
        </authorList>
    </citation>
    <scope>NUCLEOTIDE SEQUENCE</scope>
</reference>
<dbReference type="Gene3D" id="3.40.50.150">
    <property type="entry name" value="Vaccinia Virus protein VP39"/>
    <property type="match status" value="1"/>
</dbReference>
<dbReference type="CDD" id="cd02440">
    <property type="entry name" value="AdoMet_MTases"/>
    <property type="match status" value="1"/>
</dbReference>
<dbReference type="InterPro" id="IPR029063">
    <property type="entry name" value="SAM-dependent_MTases_sf"/>
</dbReference>
<accession>E6QRD2</accession>
<dbReference type="InterPro" id="IPR057206">
    <property type="entry name" value="DUF7884"/>
</dbReference>
<dbReference type="PIRSF" id="PIRSF003085">
    <property type="entry name" value="CMAS"/>
    <property type="match status" value="1"/>
</dbReference>
<evidence type="ECO:0000313" key="7">
    <source>
        <dbReference type="EMBL" id="CBI09804.1"/>
    </source>
</evidence>
<dbReference type="SUPFAM" id="SSF53335">
    <property type="entry name" value="S-adenosyl-L-methionine-dependent methyltransferases"/>
    <property type="match status" value="1"/>
</dbReference>
<evidence type="ECO:0000256" key="2">
    <source>
        <dbReference type="ARBA" id="ARBA00022603"/>
    </source>
</evidence>
<organism evidence="7">
    <name type="scientific">mine drainage metagenome</name>
    <dbReference type="NCBI Taxonomy" id="410659"/>
    <lineage>
        <taxon>unclassified sequences</taxon>
        <taxon>metagenomes</taxon>
        <taxon>ecological metagenomes</taxon>
    </lineage>
</organism>
<dbReference type="PANTHER" id="PTHR43667:SF1">
    <property type="entry name" value="CYCLOPROPANE-FATTY-ACYL-PHOSPHOLIPID SYNTHASE"/>
    <property type="match status" value="1"/>
</dbReference>
<keyword evidence="2 7" id="KW-0489">Methyltransferase</keyword>
<dbReference type="EC" id="2.1.1.79" evidence="7"/>
<protein>
    <submittedName>
        <fullName evidence="7">Putative Cyclopropane-fatty-acyl-phospholipid synthase</fullName>
        <ecNumber evidence="7">2.1.1.79</ecNumber>
    </submittedName>
</protein>
<dbReference type="GO" id="GO:0008610">
    <property type="term" value="P:lipid biosynthetic process"/>
    <property type="evidence" value="ECO:0007669"/>
    <property type="project" value="InterPro"/>
</dbReference>
<evidence type="ECO:0000259" key="6">
    <source>
        <dbReference type="Pfam" id="PF25371"/>
    </source>
</evidence>
<feature type="domain" description="DUF7884" evidence="6">
    <location>
        <begin position="17"/>
        <end position="80"/>
    </location>
</feature>
<dbReference type="EMBL" id="CABR01000053">
    <property type="protein sequence ID" value="CBI09804.1"/>
    <property type="molecule type" value="Genomic_DNA"/>
</dbReference>
<dbReference type="GO" id="GO:0008825">
    <property type="term" value="F:cyclopropane-fatty-acyl-phospholipid synthase activity"/>
    <property type="evidence" value="ECO:0007669"/>
    <property type="project" value="UniProtKB-EC"/>
</dbReference>
<proteinExistence type="inferred from homology"/>
<evidence type="ECO:0000256" key="4">
    <source>
        <dbReference type="ARBA" id="ARBA00022691"/>
    </source>
</evidence>
<dbReference type="Pfam" id="PF02353">
    <property type="entry name" value="CMAS"/>
    <property type="match status" value="1"/>
</dbReference>
<sequence length="410" mass="46957">MLRVQMLNMIEQRMRHLALPLSINFWDEREIMLGDPSKVRLFVRSPHALTSLAHPSLGKLAQNYVEQHIDLEGSMHDIIHFGEMLCDAGTGINKRNWPGLGWLLQSQHNTRQNISYHYDVSNDFYTLFLDKNLVYSCAYFKHSDDSLDVAQEQKLDHICRKLDLNADEHFLDIGCGWGGLIFWAAEKYGVHATGITLSKNQYDHMNQQIIQRGLQLQCKVLLIDYQDLPTTEQYDKIASVGMFEHVGKKNLPHYFGKIYQLLKPGGLVMNHGITDTNLNGNGLGSDIGEFIEQYVFPGGELTHVTNVVKAMSQQNLECLDVENLRPHYAKTLWHWVDRLEAQQNDARKMIGEKKYRIWQIYMGGSAHAFERGWMSLFQILAGKPLADGSLPYPFTREHVYASAPALTTKH</sequence>
<comment type="similarity">
    <text evidence="1">Belongs to the CFA/CMAS family.</text>
</comment>
<evidence type="ECO:0000256" key="5">
    <source>
        <dbReference type="ARBA" id="ARBA00023098"/>
    </source>
</evidence>
<evidence type="ECO:0000256" key="3">
    <source>
        <dbReference type="ARBA" id="ARBA00022679"/>
    </source>
</evidence>
<gene>
    <name evidence="7" type="ORF">CARN7_0549</name>
</gene>